<keyword evidence="1" id="KW-0547">Nucleotide-binding</keyword>
<proteinExistence type="predicted"/>
<dbReference type="PANTHER" id="PTHR43637">
    <property type="entry name" value="UPF0273 PROTEIN TM_0370"/>
    <property type="match status" value="1"/>
</dbReference>
<dbReference type="Gene3D" id="3.40.50.300">
    <property type="entry name" value="P-loop containing nucleotide triphosphate hydrolases"/>
    <property type="match status" value="1"/>
</dbReference>
<accession>A0A6D2C6L5</accession>
<dbReference type="EMBL" id="JRPH02000050">
    <property type="protein sequence ID" value="TLE02426.1"/>
    <property type="molecule type" value="Genomic_DNA"/>
</dbReference>
<dbReference type="PANTHER" id="PTHR43637:SF3">
    <property type="entry name" value="FLAGELLA-RELATED PROTEIN H-RELATED"/>
    <property type="match status" value="1"/>
</dbReference>
<evidence type="ECO:0000256" key="2">
    <source>
        <dbReference type="ARBA" id="ARBA00022840"/>
    </source>
</evidence>
<evidence type="ECO:0000256" key="1">
    <source>
        <dbReference type="ARBA" id="ARBA00022741"/>
    </source>
</evidence>
<evidence type="ECO:0000313" key="3">
    <source>
        <dbReference type="EMBL" id="TLE02426.1"/>
    </source>
</evidence>
<reference evidence="3 4" key="1">
    <citation type="journal article" date="2014" name="Genome Announc.">
        <title>Draft genome sequences of eight enterohepatic helicobacter species isolated from both laboratory and wild rodents.</title>
        <authorList>
            <person name="Sheh A."/>
            <person name="Shen Z."/>
            <person name="Fox J.G."/>
        </authorList>
    </citation>
    <scope>NUCLEOTIDE SEQUENCE [LARGE SCALE GENOMIC DNA]</scope>
    <source>
        <strain evidence="3 4">Missouri</strain>
    </source>
</reference>
<dbReference type="SUPFAM" id="SSF52540">
    <property type="entry name" value="P-loop containing nucleoside triphosphate hydrolases"/>
    <property type="match status" value="1"/>
</dbReference>
<gene>
    <name evidence="3" type="ORF">LS77_010590</name>
</gene>
<evidence type="ECO:0000313" key="4">
    <source>
        <dbReference type="Proteomes" id="UP000029870"/>
    </source>
</evidence>
<comment type="caution">
    <text evidence="3">The sequence shown here is derived from an EMBL/GenBank/DDBJ whole genome shotgun (WGS) entry which is preliminary data.</text>
</comment>
<dbReference type="InterPro" id="IPR027417">
    <property type="entry name" value="P-loop_NTPase"/>
</dbReference>
<evidence type="ECO:0008006" key="5">
    <source>
        <dbReference type="Google" id="ProtNLM"/>
    </source>
</evidence>
<name>A0A6D2C6L5_9HELI</name>
<dbReference type="Proteomes" id="UP000029870">
    <property type="component" value="Unassembled WGS sequence"/>
</dbReference>
<keyword evidence="2" id="KW-0067">ATP-binding</keyword>
<dbReference type="GO" id="GO:0005524">
    <property type="term" value="F:ATP binding"/>
    <property type="evidence" value="ECO:0007669"/>
    <property type="project" value="UniProtKB-KW"/>
</dbReference>
<protein>
    <recommendedName>
        <fullName evidence="5">KaiC-like domain-containing protein</fullName>
    </recommendedName>
</protein>
<dbReference type="AlphaFoldDB" id="A0A6D2C6L5"/>
<sequence length="469" mass="54793">MTRNKQNRKSNETKKTKTSFLRLRYSFCNFFYILTKCRKFAKCITKMKAFKIIKRRKKQMQQQGIRTSLEAIFIKSFINHTLQQKELESFNHIIKEFSDTARKAYAMLEEMLESKTYNENLFFNKIVTLQDSNFLKEYTEASKIANLAPLIKEYEYCVQLDRQEELASYIFSQVQQRQVIQLDTNLLTPYQYQAKADDFISFADAEKSLKQYDPQKTYSTGIEFLDTAFNGGLATGQLILISGDYEAGKTTLTTQMLENMSAKEMVCFFCFEFTLSAYIRRRKEYPNPLLKKENLITITDGYDIREIKDKIIYLNNTKGIKVFLIDSQMRIENNNTKVGNGEEKETEKFEILGKLAHEKELIILLIVQTSKSDPDTPFKSKKGAHEASIIMHLENVENKDNSLTSYAIKRLKVKKNKQTGKHFKEEILLNFKTQLFEKDPKHIYKDKDYNTKDSVMGATVIDLSELPMF</sequence>
<organism evidence="3 4">
    <name type="scientific">Helicobacter bilis</name>
    <dbReference type="NCBI Taxonomy" id="37372"/>
    <lineage>
        <taxon>Bacteria</taxon>
        <taxon>Pseudomonadati</taxon>
        <taxon>Campylobacterota</taxon>
        <taxon>Epsilonproteobacteria</taxon>
        <taxon>Campylobacterales</taxon>
        <taxon>Helicobacteraceae</taxon>
        <taxon>Helicobacter</taxon>
    </lineage>
</organism>